<dbReference type="GO" id="GO:0061723">
    <property type="term" value="P:glycophagy"/>
    <property type="evidence" value="ECO:0007669"/>
    <property type="project" value="TreeGrafter"/>
</dbReference>
<feature type="compositionally biased region" description="Low complexity" evidence="12">
    <location>
        <begin position="896"/>
        <end position="905"/>
    </location>
</feature>
<evidence type="ECO:0000256" key="9">
    <source>
        <dbReference type="ARBA" id="ARBA00032144"/>
    </source>
</evidence>
<comment type="subunit">
    <text evidence="11">Monomer. Interacts with ATG8 through an intermediate thioester bond through the C-terminal Gly of ATG8. Also interacts with the 40 amino acid C-terminal region of the E1-like ATG7 enzyme. Also interacts with the ATG12-ATG5 conjugate.</text>
</comment>
<evidence type="ECO:0000313" key="13">
    <source>
        <dbReference type="EMBL" id="KKA16708.1"/>
    </source>
</evidence>
<keyword evidence="8" id="KW-0072">Autophagy</keyword>
<proteinExistence type="inferred from homology"/>
<dbReference type="GO" id="GO:0015031">
    <property type="term" value="P:protein transport"/>
    <property type="evidence" value="ECO:0007669"/>
    <property type="project" value="UniProtKB-KW"/>
</dbReference>
<evidence type="ECO:0000313" key="14">
    <source>
        <dbReference type="Proteomes" id="UP000053958"/>
    </source>
</evidence>
<evidence type="ECO:0000256" key="4">
    <source>
        <dbReference type="ARBA" id="ARBA00022448"/>
    </source>
</evidence>
<dbReference type="GO" id="GO:0000045">
    <property type="term" value="P:autophagosome assembly"/>
    <property type="evidence" value="ECO:0007669"/>
    <property type="project" value="TreeGrafter"/>
</dbReference>
<dbReference type="GO" id="GO:0019776">
    <property type="term" value="F:Atg8-family ligase activity"/>
    <property type="evidence" value="ECO:0007669"/>
    <property type="project" value="TreeGrafter"/>
</dbReference>
<gene>
    <name evidence="13" type="ORF">T310_9689</name>
</gene>
<dbReference type="PANTHER" id="PTHR12866">
    <property type="entry name" value="UBIQUITIN-LIKE-CONJUGATING ENZYME ATG3"/>
    <property type="match status" value="1"/>
</dbReference>
<evidence type="ECO:0000256" key="5">
    <source>
        <dbReference type="ARBA" id="ARBA00022490"/>
    </source>
</evidence>
<dbReference type="AlphaFoldDB" id="A0A0F4YGG8"/>
<dbReference type="GO" id="GO:0044804">
    <property type="term" value="P:nucleophagy"/>
    <property type="evidence" value="ECO:0007669"/>
    <property type="project" value="TreeGrafter"/>
</dbReference>
<comment type="similarity">
    <text evidence="2">Belongs to the ATG3 family.</text>
</comment>
<feature type="compositionally biased region" description="Gly residues" evidence="12">
    <location>
        <begin position="1094"/>
        <end position="1106"/>
    </location>
</feature>
<dbReference type="RefSeq" id="XP_013323320.1">
    <property type="nucleotide sequence ID" value="XM_013467866.1"/>
</dbReference>
<dbReference type="STRING" id="1408163.A0A0F4YGG8"/>
<evidence type="ECO:0000256" key="2">
    <source>
        <dbReference type="ARBA" id="ARBA00007683"/>
    </source>
</evidence>
<keyword evidence="4" id="KW-0813">Transport</keyword>
<dbReference type="Proteomes" id="UP000053958">
    <property type="component" value="Unassembled WGS sequence"/>
</dbReference>
<feature type="region of interest" description="Disordered" evidence="12">
    <location>
        <begin position="530"/>
        <end position="549"/>
    </location>
</feature>
<dbReference type="Pfam" id="PF03987">
    <property type="entry name" value="Autophagy_act_C"/>
    <property type="match status" value="1"/>
</dbReference>
<feature type="region of interest" description="Disordered" evidence="12">
    <location>
        <begin position="1061"/>
        <end position="1109"/>
    </location>
</feature>
<dbReference type="GO" id="GO:0005829">
    <property type="term" value="C:cytosol"/>
    <property type="evidence" value="ECO:0007669"/>
    <property type="project" value="TreeGrafter"/>
</dbReference>
<accession>A0A0F4YGG8</accession>
<dbReference type="Gene3D" id="1.10.472.10">
    <property type="entry name" value="Cyclin-like"/>
    <property type="match status" value="2"/>
</dbReference>
<dbReference type="GO" id="GO:0000407">
    <property type="term" value="C:phagophore assembly site"/>
    <property type="evidence" value="ECO:0007669"/>
    <property type="project" value="TreeGrafter"/>
</dbReference>
<name>A0A0F4YGG8_RASE3</name>
<dbReference type="SUPFAM" id="SSF47954">
    <property type="entry name" value="Cyclin-like"/>
    <property type="match status" value="2"/>
</dbReference>
<feature type="region of interest" description="Disordered" evidence="12">
    <location>
        <begin position="882"/>
        <end position="905"/>
    </location>
</feature>
<dbReference type="PANTHER" id="PTHR12866:SF2">
    <property type="entry name" value="UBIQUITIN-LIKE-CONJUGATING ENZYME ATG3"/>
    <property type="match status" value="1"/>
</dbReference>
<dbReference type="InterPro" id="IPR007135">
    <property type="entry name" value="Atg3/Atg10"/>
</dbReference>
<dbReference type="FunFam" id="1.10.472.10:FF:000126">
    <property type="entry name" value="Cyclin domain protein"/>
    <property type="match status" value="1"/>
</dbReference>
<dbReference type="GeneID" id="25321621"/>
<evidence type="ECO:0000256" key="7">
    <source>
        <dbReference type="ARBA" id="ARBA00022927"/>
    </source>
</evidence>
<keyword evidence="7" id="KW-0653">Protein transport</keyword>
<evidence type="ECO:0000256" key="11">
    <source>
        <dbReference type="ARBA" id="ARBA00063981"/>
    </source>
</evidence>
<evidence type="ECO:0000256" key="3">
    <source>
        <dbReference type="ARBA" id="ARBA00018067"/>
    </source>
</evidence>
<comment type="caution">
    <text evidence="13">The sequence shown here is derived from an EMBL/GenBank/DDBJ whole genome shotgun (WGS) entry which is preliminary data.</text>
</comment>
<keyword evidence="6" id="KW-0833">Ubl conjugation pathway</keyword>
<organism evidence="13 14">
    <name type="scientific">Rasamsonia emersonii (strain ATCC 16479 / CBS 393.64 / IMI 116815)</name>
    <dbReference type="NCBI Taxonomy" id="1408163"/>
    <lineage>
        <taxon>Eukaryota</taxon>
        <taxon>Fungi</taxon>
        <taxon>Dikarya</taxon>
        <taxon>Ascomycota</taxon>
        <taxon>Pezizomycotina</taxon>
        <taxon>Eurotiomycetes</taxon>
        <taxon>Eurotiomycetidae</taxon>
        <taxon>Eurotiales</taxon>
        <taxon>Trichocomaceae</taxon>
        <taxon>Rasamsonia</taxon>
    </lineage>
</organism>
<dbReference type="GO" id="GO:0000422">
    <property type="term" value="P:autophagy of mitochondrion"/>
    <property type="evidence" value="ECO:0007669"/>
    <property type="project" value="TreeGrafter"/>
</dbReference>
<comment type="subcellular location">
    <subcellularLocation>
        <location evidence="1">Cytoplasm</location>
    </subcellularLocation>
</comment>
<feature type="compositionally biased region" description="Acidic residues" evidence="12">
    <location>
        <begin position="567"/>
        <end position="582"/>
    </location>
</feature>
<feature type="compositionally biased region" description="Basic and acidic residues" evidence="12">
    <location>
        <begin position="1136"/>
        <end position="1166"/>
    </location>
</feature>
<evidence type="ECO:0000256" key="12">
    <source>
        <dbReference type="SAM" id="MobiDB-lite"/>
    </source>
</evidence>
<feature type="compositionally biased region" description="Basic and acidic residues" evidence="12">
    <location>
        <begin position="368"/>
        <end position="379"/>
    </location>
</feature>
<keyword evidence="14" id="KW-1185">Reference proteome</keyword>
<evidence type="ECO:0000256" key="8">
    <source>
        <dbReference type="ARBA" id="ARBA00023006"/>
    </source>
</evidence>
<dbReference type="EMBL" id="LASV01000742">
    <property type="protein sequence ID" value="KKA16708.1"/>
    <property type="molecule type" value="Genomic_DNA"/>
</dbReference>
<feature type="region of interest" description="Disordered" evidence="12">
    <location>
        <begin position="1133"/>
        <end position="1174"/>
    </location>
</feature>
<protein>
    <recommendedName>
        <fullName evidence="3">Autophagy-related protein 3</fullName>
    </recommendedName>
    <alternativeName>
        <fullName evidence="9 10">Autophagy-related E2-like conjugation enzyme ATG3</fullName>
    </alternativeName>
</protein>
<dbReference type="InterPro" id="IPR036915">
    <property type="entry name" value="Cyclin-like_sf"/>
</dbReference>
<feature type="compositionally biased region" description="Gly residues" evidence="12">
    <location>
        <begin position="1070"/>
        <end position="1086"/>
    </location>
</feature>
<dbReference type="FunFam" id="1.10.472.10:FF:000086">
    <property type="entry name" value="Cyclin domain protein"/>
    <property type="match status" value="1"/>
</dbReference>
<feature type="region of interest" description="Disordered" evidence="12">
    <location>
        <begin position="558"/>
        <end position="582"/>
    </location>
</feature>
<keyword evidence="5" id="KW-0963">Cytoplasm</keyword>
<evidence type="ECO:0000256" key="10">
    <source>
        <dbReference type="ARBA" id="ARBA00033139"/>
    </source>
</evidence>
<reference evidence="13 14" key="1">
    <citation type="submission" date="2015-04" db="EMBL/GenBank/DDBJ databases">
        <authorList>
            <person name="Heijne W.H."/>
            <person name="Fedorova N.D."/>
            <person name="Nierman W.C."/>
            <person name="Vollebregt A.W."/>
            <person name="Zhao Z."/>
            <person name="Wu L."/>
            <person name="Kumar M."/>
            <person name="Stam H."/>
            <person name="van den Berg M.A."/>
            <person name="Pel H.J."/>
        </authorList>
    </citation>
    <scope>NUCLEOTIDE SEQUENCE [LARGE SCALE GENOMIC DNA]</scope>
    <source>
        <strain evidence="13 14">CBS 393.64</strain>
    </source>
</reference>
<feature type="region of interest" description="Disordered" evidence="12">
    <location>
        <begin position="360"/>
        <end position="384"/>
    </location>
</feature>
<evidence type="ECO:0000256" key="6">
    <source>
        <dbReference type="ARBA" id="ARBA00022786"/>
    </source>
</evidence>
<dbReference type="OrthoDB" id="1584384at2759"/>
<evidence type="ECO:0000256" key="1">
    <source>
        <dbReference type="ARBA" id="ARBA00004496"/>
    </source>
</evidence>
<feature type="region of interest" description="Disordered" evidence="12">
    <location>
        <begin position="914"/>
        <end position="933"/>
    </location>
</feature>
<sequence length="1174" mass="130225">MAPVQGLESLSNALATPSQLTSSSSSLDGIPSDLEASIRFAGALLTQAAGVLLRLPQDVIAQAIVIFTRFWIGPEGGSLAIYSAKRRKSDQDPLFEQDVSAAALYLTAKLSFHPTSPRSVLTVYTYLLSKDASPLWFVNPNGVANKPAPETYYLSEGGYHSERLVLLRMESVILRTLGFNTHVAIPHTIALTYLQTMNATTPAVAKRVFEHLNASLLSPQLLYVTHQPNALAVGAIYLAAREVGVKLVDGEWWEVFDVDREELGFLVVAMKSMAGFAKAEKEKWGGRPIPLTVDDEVQALGCHYSWAAQEAGHWNGRLARIQMRSDLTPRAAESESRGYGISSVESLAHGSVLVREKGNYESTSRQRYKSELGNNDHDPGGTNRGNFLVGKNVMEVAKHVHRCCLPLGIASQNPAFRVPLQLRAMSKNIIHQTWSTWRDWITPVSHTSTFRTTGKITPEEFVRAGDYLVYKFPSWSWEDASTPAKRVPYLPPGKQYLVTRGVPCHRRLNDNFAGDQEDVIVQDMLRGSGDDDDGWLRTGGGREFSDSQEAKLKDVRTVDEAGNVGEREEEEDEIPDMEDEDDEEAIIREPAGKSGTTAPVRTYNLYITYANYYRTPRLYLSGYQAGEPLPPHLMMEDIVGDYKDKTVTLEDFPWFDTSVPMATVHPCQHASVMKTLLDRADAALKLRRQKLKQAQSLDEATKVKVESGLEGLVDDTKALSLSDKRGTASTAPGGGAGDEWEVLQHEANLEEDDEQESAIRVDQYLVVFLKFIASSVPSFLLSPLFHHYFLREEKPSLSRKKQAYRPTTTITTANMIEELFDLLHCYPASHHLRVWKQAFTKRAVNASQRNWIRDYEEEEQAGIAILQRRIFVEEEMRAAQKQTQHQQRYQQHHHQQQQQKLQLQLQKTQLHEDDDIIRSDDTDVDVDDDGNNNTNNDVAVAVGAATTWAKEFSALNQKYFLHQQALHDLLKAKPRGAQIREWEVNRCRARKGWRWTRMSSLLLRRQAREESELCAVRGGCCGRGCGCCEKSLARYHIYQSSGHHKKSSSRRFFVFSVSSSSSSSSTSSSGEGGAGGGGGGGGGGGTTTTTATGPGTGTGAGAGTGTGTAAKKTGTKELYGHCTVDCPCCTRFRGFHKPDASVVEAREEERKAKKEQQEKKKQEKKGGMGNGNQS</sequence>